<organism evidence="1 2">
    <name type="scientific">Clostridium amylolyticum</name>
    <dbReference type="NCBI Taxonomy" id="1121298"/>
    <lineage>
        <taxon>Bacteria</taxon>
        <taxon>Bacillati</taxon>
        <taxon>Bacillota</taxon>
        <taxon>Clostridia</taxon>
        <taxon>Eubacteriales</taxon>
        <taxon>Clostridiaceae</taxon>
        <taxon>Clostridium</taxon>
    </lineage>
</organism>
<evidence type="ECO:0000313" key="2">
    <source>
        <dbReference type="Proteomes" id="UP000184080"/>
    </source>
</evidence>
<dbReference type="STRING" id="1121298.SAMN05444401_1091"/>
<dbReference type="EMBL" id="FQZO01000001">
    <property type="protein sequence ID" value="SHI59211.1"/>
    <property type="molecule type" value="Genomic_DNA"/>
</dbReference>
<proteinExistence type="predicted"/>
<dbReference type="AlphaFoldDB" id="A0A1M6CEE1"/>
<dbReference type="NCBIfam" id="NF038110">
    <property type="entry name" value="Lys_methyl_FliB"/>
    <property type="match status" value="1"/>
</dbReference>
<dbReference type="GO" id="GO:0032259">
    <property type="term" value="P:methylation"/>
    <property type="evidence" value="ECO:0007669"/>
    <property type="project" value="UniProtKB-KW"/>
</dbReference>
<keyword evidence="2" id="KW-1185">Reference proteome</keyword>
<evidence type="ECO:0000313" key="1">
    <source>
        <dbReference type="EMBL" id="SHI59211.1"/>
    </source>
</evidence>
<reference evidence="1 2" key="1">
    <citation type="submission" date="2016-11" db="EMBL/GenBank/DDBJ databases">
        <authorList>
            <person name="Jaros S."/>
            <person name="Januszkiewicz K."/>
            <person name="Wedrychowicz H."/>
        </authorList>
    </citation>
    <scope>NUCLEOTIDE SEQUENCE [LARGE SCALE GENOMIC DNA]</scope>
    <source>
        <strain evidence="1 2">DSM 21864</strain>
    </source>
</reference>
<name>A0A1M6CEE1_9CLOT</name>
<protein>
    <submittedName>
        <fullName evidence="1">Lysine-N-methylase</fullName>
    </submittedName>
</protein>
<accession>A0A1M6CEE1</accession>
<keyword evidence="1" id="KW-0489">Methyltransferase</keyword>
<sequence length="413" mass="48776">MSQKKRIVLIPSYMKSFRCVGSKCEDSCCIGFKVDLDRETYLKYNKIQNKEIKSIVTKSVTRKHNDKSEISYGNIHMDEDKRCPFLNEKNLCKVYINLGEEYLSNTCTVYPRYLNKVDGKFERSATMSCPEAARLAILNKDGIMFEQVEEEEDLRIVINSRFDTEGHLFLNKPQRYFWEIRIFSLSILQNRNYTLSERLVILGVFYENIENLYKNDLTNEIPNMIEKMSYMVEEKSLREELNNLPTNMELQMLLIKEIIDHREIGVVGSARYVQCLKETLLGIGYIEGEHQEKILEKYNINREKYLLPYLEEKEYLLENYLVNEYFRELMPFGNFKTIWDSYIYLCVLYSMVKFHMIGMSGAHEGLTDELILKLIQSLSKVFTHSTKYSGEIIRLLKDNNYDNLAYMSILVKN</sequence>
<dbReference type="OrthoDB" id="86584at2"/>
<dbReference type="RefSeq" id="WP_073004365.1">
    <property type="nucleotide sequence ID" value="NZ_FQZO01000001.1"/>
</dbReference>
<dbReference type="Proteomes" id="UP000184080">
    <property type="component" value="Unassembled WGS sequence"/>
</dbReference>
<gene>
    <name evidence="1" type="ORF">SAMN05444401_1091</name>
</gene>
<keyword evidence="1" id="KW-0808">Transferase</keyword>
<dbReference type="GO" id="GO:0008168">
    <property type="term" value="F:methyltransferase activity"/>
    <property type="evidence" value="ECO:0007669"/>
    <property type="project" value="UniProtKB-KW"/>
</dbReference>